<gene>
    <name evidence="3" type="ORF">NQ315_014813</name>
</gene>
<feature type="domain" description="HAT C-terminal dimerisation" evidence="1">
    <location>
        <begin position="661"/>
        <end position="743"/>
    </location>
</feature>
<evidence type="ECO:0000313" key="3">
    <source>
        <dbReference type="EMBL" id="KAJ8915305.1"/>
    </source>
</evidence>
<dbReference type="GO" id="GO:0046983">
    <property type="term" value="F:protein dimerization activity"/>
    <property type="evidence" value="ECO:0007669"/>
    <property type="project" value="InterPro"/>
</dbReference>
<dbReference type="SUPFAM" id="SSF53098">
    <property type="entry name" value="Ribonuclease H-like"/>
    <property type="match status" value="1"/>
</dbReference>
<dbReference type="InterPro" id="IPR052958">
    <property type="entry name" value="IFN-induced_PKR_regulator"/>
</dbReference>
<dbReference type="AlphaFoldDB" id="A0AAV8VNA6"/>
<keyword evidence="4" id="KW-1185">Reference proteome</keyword>
<organism evidence="3 4">
    <name type="scientific">Exocentrus adspersus</name>
    <dbReference type="NCBI Taxonomy" id="1586481"/>
    <lineage>
        <taxon>Eukaryota</taxon>
        <taxon>Metazoa</taxon>
        <taxon>Ecdysozoa</taxon>
        <taxon>Arthropoda</taxon>
        <taxon>Hexapoda</taxon>
        <taxon>Insecta</taxon>
        <taxon>Pterygota</taxon>
        <taxon>Neoptera</taxon>
        <taxon>Endopterygota</taxon>
        <taxon>Coleoptera</taxon>
        <taxon>Polyphaga</taxon>
        <taxon>Cucujiformia</taxon>
        <taxon>Chrysomeloidea</taxon>
        <taxon>Cerambycidae</taxon>
        <taxon>Lamiinae</taxon>
        <taxon>Acanthocinini</taxon>
        <taxon>Exocentrus</taxon>
    </lineage>
</organism>
<dbReference type="PANTHER" id="PTHR46289">
    <property type="entry name" value="52 KDA REPRESSOR OF THE INHIBITOR OF THE PROTEIN KINASE-LIKE PROTEIN-RELATED"/>
    <property type="match status" value="1"/>
</dbReference>
<name>A0AAV8VNA6_9CUCU</name>
<dbReference type="InterPro" id="IPR008906">
    <property type="entry name" value="HATC_C_dom"/>
</dbReference>
<evidence type="ECO:0000313" key="4">
    <source>
        <dbReference type="Proteomes" id="UP001159042"/>
    </source>
</evidence>
<dbReference type="EMBL" id="JANEYG010000055">
    <property type="protein sequence ID" value="KAJ8915305.1"/>
    <property type="molecule type" value="Genomic_DNA"/>
</dbReference>
<evidence type="ECO:0000259" key="1">
    <source>
        <dbReference type="Pfam" id="PF05699"/>
    </source>
</evidence>
<evidence type="ECO:0000259" key="2">
    <source>
        <dbReference type="Pfam" id="PF14291"/>
    </source>
</evidence>
<proteinExistence type="predicted"/>
<dbReference type="PANTHER" id="PTHR46289:SF17">
    <property type="entry name" value="HAT C-TERMINAL DIMERISATION DOMAIN-CONTAINING PROTEIN"/>
    <property type="match status" value="1"/>
</dbReference>
<dbReference type="Pfam" id="PF05699">
    <property type="entry name" value="Dimer_Tnp_hAT"/>
    <property type="match status" value="1"/>
</dbReference>
<reference evidence="3 4" key="1">
    <citation type="journal article" date="2023" name="Insect Mol. Biol.">
        <title>Genome sequencing provides insights into the evolution of gene families encoding plant cell wall-degrading enzymes in longhorned beetles.</title>
        <authorList>
            <person name="Shin N.R."/>
            <person name="Okamura Y."/>
            <person name="Kirsch R."/>
            <person name="Pauchet Y."/>
        </authorList>
    </citation>
    <scope>NUCLEOTIDE SEQUENCE [LARGE SCALE GENOMIC DNA]</scope>
    <source>
        <strain evidence="3">EAD_L_NR</strain>
    </source>
</reference>
<accession>A0AAV8VNA6</accession>
<dbReference type="Proteomes" id="UP001159042">
    <property type="component" value="Unassembled WGS sequence"/>
</dbReference>
<sequence>MVPVNPAPVGLHPPAQLEQEQVQVSNFFNKYDIGAYIKKNAEGRLNDFDLADVLRNTWKPSSTYTFEAKKFGVKSRKFNLSWLERWKWLAYSDNEKGAFCKYCVLFYNQEEAGKGMNSRTRPISLVTQPFDKWKDAVELFNVHQNNRYHTFSALKAIEFLKIFDQKQNDVFVQLHKRNESEIKRNREILKVVIKTVELCGRQGLALRGGHDSGNLELDTPVHNDGNFRSLLRYRIQNGDNLFLNHIQNCGKNATYISADIQNEIVSLIAKHIQQQICSRIKKASYYTILADETTDISRIEQFSLCIRYLHEDCKNISLREDFLQFVPVHSTKGVDLTNTIISTLTALGLDLKHLRGKGYDGAANMRAVFRGVQALLLKEYPKALYTHCFAHCLNLCINDASKVQQIRNALGTIQEVSACFRMSTKRSNILRLKLESKSFSTLKKFCETRWVERHESISIFVDGFFEIVSALEELMSEEHDKAANPLHKALCSFPFLVTICIMEKVLGITYFISKFLQTEIMDIVTAMNAVESTIEKLQSIRNEETFAVTFNQACELANQVGVIPTLPRTVGTQRYRNNYEVHNGDCTSYYRQSIFYPYLDDLLSSFNERFKSNSNILKSLTFLLPSKVSNSTFNDVRPAIDFYKEDLSEDIYPAILEAEFDFWKQKWLNEKDTPNNPLEALRQCPEEFFPNIRVLLKILSILPVTTASAERSFSTLKRIKTYLRNSTSETRLNGLALMNIHRDINIDVNIITDMFASKKERRLDFKL</sequence>
<dbReference type="Pfam" id="PF14291">
    <property type="entry name" value="DUF4371"/>
    <property type="match status" value="1"/>
</dbReference>
<feature type="domain" description="DUF4371" evidence="2">
    <location>
        <begin position="165"/>
        <end position="371"/>
    </location>
</feature>
<protein>
    <recommendedName>
        <fullName evidence="5">Repressor of the inhibitor of the protein kinase</fullName>
    </recommendedName>
</protein>
<evidence type="ECO:0008006" key="5">
    <source>
        <dbReference type="Google" id="ProtNLM"/>
    </source>
</evidence>
<dbReference type="InterPro" id="IPR025398">
    <property type="entry name" value="DUF4371"/>
</dbReference>
<dbReference type="InterPro" id="IPR012337">
    <property type="entry name" value="RNaseH-like_sf"/>
</dbReference>
<comment type="caution">
    <text evidence="3">The sequence shown here is derived from an EMBL/GenBank/DDBJ whole genome shotgun (WGS) entry which is preliminary data.</text>
</comment>